<dbReference type="SUPFAM" id="SSF56112">
    <property type="entry name" value="Protein kinase-like (PK-like)"/>
    <property type="match status" value="1"/>
</dbReference>
<dbReference type="InterPro" id="IPR006597">
    <property type="entry name" value="Sel1-like"/>
</dbReference>
<accession>A0ABR2H0L6</accession>
<dbReference type="SMART" id="SM00028">
    <property type="entry name" value="TPR"/>
    <property type="match status" value="6"/>
</dbReference>
<dbReference type="InterPro" id="IPR019734">
    <property type="entry name" value="TPR_rpt"/>
</dbReference>
<dbReference type="InterPro" id="IPR052945">
    <property type="entry name" value="Mitotic_Regulator"/>
</dbReference>
<dbReference type="PANTHER" id="PTHR43628">
    <property type="entry name" value="ACTIVATOR OF C KINASE PROTEIN 1-RELATED"/>
    <property type="match status" value="1"/>
</dbReference>
<evidence type="ECO:0000259" key="1">
    <source>
        <dbReference type="PROSITE" id="PS50011"/>
    </source>
</evidence>
<dbReference type="Pfam" id="PF08238">
    <property type="entry name" value="Sel1"/>
    <property type="match status" value="14"/>
</dbReference>
<dbReference type="Pfam" id="PF00069">
    <property type="entry name" value="Pkinase"/>
    <property type="match status" value="1"/>
</dbReference>
<dbReference type="SMART" id="SM00220">
    <property type="entry name" value="S_TKc"/>
    <property type="match status" value="1"/>
</dbReference>
<evidence type="ECO:0000313" key="2">
    <source>
        <dbReference type="EMBL" id="KAK8839724.1"/>
    </source>
</evidence>
<dbReference type="InterPro" id="IPR011990">
    <property type="entry name" value="TPR-like_helical_dom_sf"/>
</dbReference>
<dbReference type="CDD" id="cd00180">
    <property type="entry name" value="PKc"/>
    <property type="match status" value="1"/>
</dbReference>
<dbReference type="EMBL" id="JAPFFF010000050">
    <property type="protein sequence ID" value="KAK8839724.1"/>
    <property type="molecule type" value="Genomic_DNA"/>
</dbReference>
<dbReference type="SUPFAM" id="SSF81901">
    <property type="entry name" value="HCP-like"/>
    <property type="match status" value="5"/>
</dbReference>
<sequence length="1536" mass="181109">MQESGTVFSNLFESSIRFEEQISDTTLKQIYSKFSFLSFSLTNVDQVDNLAKIEKYLFDYLNKFNFITYEFTNNEESLIPKTKNKQHEKQIPNLTTQKVNVIMCVEKKCLIIKEIDYAIISKIIKKIKSHQISMINVSNKFNHTEKLMPQEYQAKEEIDRFINYFHREIKNNDFIDFTIRPILGFLIRRFFYPTSYFEDPSFFMYEEGNKLNEQEMKRNLIQALYSKSGTQFNYNINQITRTINEMKKSNVIQEFQKEEFIILRTLHGTYKANFYLVIHIKSLHIFMMKESEFNEYGIKEIEHEINFCKNYSHRCLTRFYGFVQNRGKTIGFLYEYLSNGSLKTLFEKYPEKNDSLYELMIINRLFQGIEYLQSKSLIHRDIKPLNILIDHDFLPYISDFDEVCEIIQNQEPNAEMTTDLGSSLYVSPEQERGEYLSSSSDIYSFGMIIYYIYEKKDNITKSKVINKPISSNIQELYQSCVQYNPDERMKLQEIKSKIIDEINTFSKLEEYLKENENGIQFLLENIVIQNGNNDSMKQIQVKQNEDNLIDNRSDSNLMLNLGNLYLYGIGVEKSFLKAKEYYEISGNINNSEALLNLGYLYFNGKGVEKNYSKAKMYYELSSKQNNSEALFSLGELYYNGYGVQKDFLEAKKYFELSSTQNNSEAFNSLGNLYYYGQGVEKDYSKAKEYYELSAKQNNSEAFNSLGNLYYYGQGVEKDYSKAREYFEISAEQNNPDALFNLGHLYFNANGVESNLEKANEYFQLSNEQSISDYNFYLGCSFFYENEGKEDFLIAKDYFEASAEENNSEALLHLGTLYYYGNGVEQDYLKAKEYYELSAKQNNSFAMLNLGNMYSKGVGVKRDYLKAKEYYELSGNQNNSLALNSLGELYYYGKGVEQDYNKAREYFELSSKQNDSDALFYLGNLYYYGYGVKRDYNKAKEYFELSSKQNHSDSLLHLGDLYLNGNGVTKDYSLAKKYFELAAENINSYALLNLGNLYKNGYGVKQDYLKAKEYYELSAIEQNSDAFLYLGHLYFYGEGVEQDYLKAKEYYESSAKRNNSESLFHLGNLYYKGKGVKQDYLKAKIYFENAAKQNHSEALFYLSCIHLDIEPFFNLSKAIKYLLRCYQIHFNETKNQTYSSYVNYLVSCISYNYYCYRSANDLGLIYLICFEDLEKSIEYIKESAFGEYPFGQNNYGLINQLFLNDIPKAEHFYKRSSKHNFSLAEFNLGYLREKTDRQQESIDFYINSSKHEDDPLIFQGKIHFDERLEISKTFIICLTNLKLTDYYLSISDYEESRKYFIKSFSKIHFQNEDINYNFRFHLSRCESQNIFSYLKSFILLFPLFNLKNQPYQTIQDYINELHLKLPDFQEEMNINELSKEDEIINNKTNQNELIIKSDPQIEKSMITINNFKLIELNNKMDQMKYEVSNKIESDIFEFCRPIERININESKSEGIILFTKADDLFDYVIQDENIKHIFINEIRSIIHSMETILYTPPYPILFGRINTVKPIYINPNLPVFHPYMKDINEIFYEGFGI</sequence>
<protein>
    <recommendedName>
        <fullName evidence="1">Protein kinase domain-containing protein</fullName>
    </recommendedName>
</protein>
<dbReference type="InterPro" id="IPR011009">
    <property type="entry name" value="Kinase-like_dom_sf"/>
</dbReference>
<gene>
    <name evidence="2" type="ORF">M9Y10_031429</name>
</gene>
<dbReference type="Gene3D" id="1.10.510.10">
    <property type="entry name" value="Transferase(Phosphotransferase) domain 1"/>
    <property type="match status" value="1"/>
</dbReference>
<dbReference type="PROSITE" id="PS50011">
    <property type="entry name" value="PROTEIN_KINASE_DOM"/>
    <property type="match status" value="1"/>
</dbReference>
<proteinExistence type="predicted"/>
<evidence type="ECO:0000313" key="3">
    <source>
        <dbReference type="Proteomes" id="UP001470230"/>
    </source>
</evidence>
<dbReference type="Gene3D" id="1.25.40.10">
    <property type="entry name" value="Tetratricopeptide repeat domain"/>
    <property type="match status" value="2"/>
</dbReference>
<comment type="caution">
    <text evidence="2">The sequence shown here is derived from an EMBL/GenBank/DDBJ whole genome shotgun (WGS) entry which is preliminary data.</text>
</comment>
<reference evidence="2 3" key="1">
    <citation type="submission" date="2024-04" db="EMBL/GenBank/DDBJ databases">
        <title>Tritrichomonas musculus Genome.</title>
        <authorList>
            <person name="Alves-Ferreira E."/>
            <person name="Grigg M."/>
            <person name="Lorenzi H."/>
            <person name="Galac M."/>
        </authorList>
    </citation>
    <scope>NUCLEOTIDE SEQUENCE [LARGE SCALE GENOMIC DNA]</scope>
    <source>
        <strain evidence="2 3">EAF2021</strain>
    </source>
</reference>
<feature type="domain" description="Protein kinase" evidence="1">
    <location>
        <begin position="237"/>
        <end position="512"/>
    </location>
</feature>
<dbReference type="SMART" id="SM00671">
    <property type="entry name" value="SEL1"/>
    <property type="match status" value="16"/>
</dbReference>
<name>A0ABR2H0L6_9EUKA</name>
<dbReference type="PANTHER" id="PTHR43628:SF1">
    <property type="entry name" value="CHITIN SYNTHASE REGULATORY FACTOR 2-RELATED"/>
    <property type="match status" value="1"/>
</dbReference>
<dbReference type="InterPro" id="IPR000719">
    <property type="entry name" value="Prot_kinase_dom"/>
</dbReference>
<keyword evidence="3" id="KW-1185">Reference proteome</keyword>
<dbReference type="InterPro" id="IPR008271">
    <property type="entry name" value="Ser/Thr_kinase_AS"/>
</dbReference>
<organism evidence="2 3">
    <name type="scientific">Tritrichomonas musculus</name>
    <dbReference type="NCBI Taxonomy" id="1915356"/>
    <lineage>
        <taxon>Eukaryota</taxon>
        <taxon>Metamonada</taxon>
        <taxon>Parabasalia</taxon>
        <taxon>Tritrichomonadida</taxon>
        <taxon>Tritrichomonadidae</taxon>
        <taxon>Tritrichomonas</taxon>
    </lineage>
</organism>
<dbReference type="PROSITE" id="PS00108">
    <property type="entry name" value="PROTEIN_KINASE_ST"/>
    <property type="match status" value="1"/>
</dbReference>
<dbReference type="Proteomes" id="UP001470230">
    <property type="component" value="Unassembled WGS sequence"/>
</dbReference>